<keyword evidence="6" id="KW-1185">Reference proteome</keyword>
<dbReference type="SUPFAM" id="SSF52540">
    <property type="entry name" value="P-loop containing nucleoside triphosphate hydrolases"/>
    <property type="match status" value="1"/>
</dbReference>
<dbReference type="PROSITE" id="PS50088">
    <property type="entry name" value="ANK_REPEAT"/>
    <property type="match status" value="5"/>
</dbReference>
<proteinExistence type="predicted"/>
<feature type="repeat" description="ANK" evidence="2">
    <location>
        <begin position="669"/>
        <end position="693"/>
    </location>
</feature>
<name>A0AB34FIN1_9HYPO</name>
<feature type="repeat" description="ANK" evidence="2">
    <location>
        <begin position="703"/>
        <end position="735"/>
    </location>
</feature>
<evidence type="ECO:0000313" key="5">
    <source>
        <dbReference type="EMBL" id="KAJ6438813.1"/>
    </source>
</evidence>
<dbReference type="InterPro" id="IPR054471">
    <property type="entry name" value="GPIID_WHD"/>
</dbReference>
<dbReference type="PROSITE" id="PS50297">
    <property type="entry name" value="ANK_REP_REGION"/>
    <property type="match status" value="5"/>
</dbReference>
<dbReference type="InterPro" id="IPR056884">
    <property type="entry name" value="NPHP3-like_N"/>
</dbReference>
<dbReference type="SMART" id="SM00248">
    <property type="entry name" value="ANK"/>
    <property type="match status" value="7"/>
</dbReference>
<feature type="repeat" description="ANK" evidence="2">
    <location>
        <begin position="736"/>
        <end position="768"/>
    </location>
</feature>
<dbReference type="Pfam" id="PF22939">
    <property type="entry name" value="WHD_GPIID"/>
    <property type="match status" value="1"/>
</dbReference>
<dbReference type="InterPro" id="IPR027417">
    <property type="entry name" value="P-loop_NTPase"/>
</dbReference>
<dbReference type="Gene3D" id="3.40.50.300">
    <property type="entry name" value="P-loop containing nucleotide triphosphate hydrolases"/>
    <property type="match status" value="1"/>
</dbReference>
<sequence length="982" mass="107810">MSFGVTMDLAVLVRRAIDMRKKWVNAPAQFQEVSDEVRRLSIAIQDFDIALVQWQLSDENRENVRSILAGSRDVLTELEEIVEKNQGIAGSGGTMGDRLRRTRHKAHWRPDDISTLRERISANIAVLNTFLGRLSTGIAVETKRGVDQLNQRQAAQDCRAILNWLTPVDISVQQHDHFRRRQPETGQWLLESPEYQSWLRDHGQILLCKGVPGAGKTILSAVVVDHLHQACHADPTIGIGYLYCNLQQRDEQTIDHFLASLLKQLVGSEPPPGNTMDELSTRHSKQPGDRLEATEILTYLRSAVGAYSRTFVVIDALDESSNPNGLLSSLVRLQTDFDLNILATSRLDHEKAVPDHSVSLTIRALDADVRRFAVTQLSHNLIFATCQPDLQDEIVTHIINAADGIFLLAKLHLDSLDGMVSKKALRATARGLKAGPKAYERVYDDAMARIASQPQGQHDLAMQTLMWMTFARQPLTASALQHALAVEIGERKLDDENMPPIELVVSVCAGLVTVESESQIIRLAHGTTSEYLKKTQDRWFSDVGSRMAKICFAYLSFDAFSDGPCTSTAAIGDRLLSYPFYAYAACNWGYHVNYAAEPAILDSLMEFAVKDEHVQASAQVLPEHYGSPYTEPNLDCRTTILHLMIRFRMVELFPDVLQQYPNPDAKDWLGDTALLEAVQRGETEIVRCLLETGEVDPDSINGIGRTPLFWAAGMGNEAIVDLLLAHGAQPDSLGPVDTTPLSIAAMEGEEAMVRRLLLEGVDVNRKHPTFGPKSASTLYTVRISGQDALIVLFGRSIDGMAATSVESYGPKGAGDLAKNLIRMMDPSEYDGVRAGKSPLLVSDDPALLGRVELVLVRGARRPGEYGETLLHFASRNGYTSMAKVLLAAGATPHIKDEFERTPLRDAAAEGHVDVVKMLLSTGAVDASATDAEGKTALDWATKKGHREIVELLTSYEGLNGLTGDLVQREVAIRSGPGAATAG</sequence>
<keyword evidence="1" id="KW-0677">Repeat</keyword>
<feature type="domain" description="GPI inositol-deacylase winged helix" evidence="3">
    <location>
        <begin position="457"/>
        <end position="535"/>
    </location>
</feature>
<dbReference type="EMBL" id="JAQHRD010000007">
    <property type="protein sequence ID" value="KAJ6438813.1"/>
    <property type="molecule type" value="Genomic_DNA"/>
</dbReference>
<evidence type="ECO:0000313" key="6">
    <source>
        <dbReference type="Proteomes" id="UP001163105"/>
    </source>
</evidence>
<comment type="caution">
    <text evidence="5">The sequence shown here is derived from an EMBL/GenBank/DDBJ whole genome shotgun (WGS) entry which is preliminary data.</text>
</comment>
<dbReference type="PANTHER" id="PTHR10039:SF15">
    <property type="entry name" value="NACHT DOMAIN-CONTAINING PROTEIN"/>
    <property type="match status" value="1"/>
</dbReference>
<feature type="domain" description="Nephrocystin 3-like N-terminal" evidence="4">
    <location>
        <begin position="185"/>
        <end position="346"/>
    </location>
</feature>
<reference evidence="5" key="1">
    <citation type="submission" date="2023-01" db="EMBL/GenBank/DDBJ databases">
        <title>The growth and conidiation of Purpureocillium lavendulum are regulated by nitrogen source and histone H3K14 acetylation.</title>
        <authorList>
            <person name="Tang P."/>
            <person name="Han J."/>
            <person name="Zhang C."/>
            <person name="Tang P."/>
            <person name="Qi F."/>
            <person name="Zhang K."/>
            <person name="Liang L."/>
        </authorList>
    </citation>
    <scope>NUCLEOTIDE SEQUENCE</scope>
    <source>
        <strain evidence="5">YMF1.00683</strain>
    </source>
</reference>
<accession>A0AB34FIN1</accession>
<dbReference type="SUPFAM" id="SSF48403">
    <property type="entry name" value="Ankyrin repeat"/>
    <property type="match status" value="1"/>
</dbReference>
<dbReference type="AlphaFoldDB" id="A0AB34FIN1"/>
<dbReference type="Pfam" id="PF12796">
    <property type="entry name" value="Ank_2"/>
    <property type="match status" value="2"/>
</dbReference>
<evidence type="ECO:0000256" key="2">
    <source>
        <dbReference type="PROSITE-ProRule" id="PRU00023"/>
    </source>
</evidence>
<organism evidence="5 6">
    <name type="scientific">Purpureocillium lavendulum</name>
    <dbReference type="NCBI Taxonomy" id="1247861"/>
    <lineage>
        <taxon>Eukaryota</taxon>
        <taxon>Fungi</taxon>
        <taxon>Dikarya</taxon>
        <taxon>Ascomycota</taxon>
        <taxon>Pezizomycotina</taxon>
        <taxon>Sordariomycetes</taxon>
        <taxon>Hypocreomycetidae</taxon>
        <taxon>Hypocreales</taxon>
        <taxon>Ophiocordycipitaceae</taxon>
        <taxon>Purpureocillium</taxon>
    </lineage>
</organism>
<dbReference type="Pfam" id="PF00023">
    <property type="entry name" value="Ank"/>
    <property type="match status" value="1"/>
</dbReference>
<evidence type="ECO:0000259" key="3">
    <source>
        <dbReference type="Pfam" id="PF22939"/>
    </source>
</evidence>
<dbReference type="PANTHER" id="PTHR10039">
    <property type="entry name" value="AMELOGENIN"/>
    <property type="match status" value="1"/>
</dbReference>
<dbReference type="Gene3D" id="1.25.40.20">
    <property type="entry name" value="Ankyrin repeat-containing domain"/>
    <property type="match status" value="2"/>
</dbReference>
<dbReference type="InterPro" id="IPR036770">
    <property type="entry name" value="Ankyrin_rpt-contain_sf"/>
</dbReference>
<dbReference type="Proteomes" id="UP001163105">
    <property type="component" value="Unassembled WGS sequence"/>
</dbReference>
<evidence type="ECO:0000259" key="4">
    <source>
        <dbReference type="Pfam" id="PF24883"/>
    </source>
</evidence>
<protein>
    <submittedName>
        <fullName evidence="5">Ankyrin</fullName>
    </submittedName>
</protein>
<feature type="repeat" description="ANK" evidence="2">
    <location>
        <begin position="865"/>
        <end position="897"/>
    </location>
</feature>
<keyword evidence="2" id="KW-0040">ANK repeat</keyword>
<dbReference type="Pfam" id="PF24883">
    <property type="entry name" value="NPHP3_N"/>
    <property type="match status" value="1"/>
</dbReference>
<dbReference type="InterPro" id="IPR002110">
    <property type="entry name" value="Ankyrin_rpt"/>
</dbReference>
<feature type="repeat" description="ANK" evidence="2">
    <location>
        <begin position="898"/>
        <end position="923"/>
    </location>
</feature>
<gene>
    <name evidence="5" type="ORF">O9K51_08214</name>
</gene>
<evidence type="ECO:0000256" key="1">
    <source>
        <dbReference type="ARBA" id="ARBA00022737"/>
    </source>
</evidence>